<dbReference type="InterPro" id="IPR001995">
    <property type="entry name" value="Peptidase_A2_cat"/>
</dbReference>
<keyword evidence="1" id="KW-0378">Hydrolase</keyword>
<dbReference type="Gene3D" id="2.40.70.10">
    <property type="entry name" value="Acid Proteases"/>
    <property type="match status" value="1"/>
</dbReference>
<dbReference type="STRING" id="671072.PL9214650481"/>
<dbReference type="SUPFAM" id="SSF50630">
    <property type="entry name" value="Acid proteases"/>
    <property type="match status" value="1"/>
</dbReference>
<dbReference type="PROSITE" id="PS50175">
    <property type="entry name" value="ASP_PROT_RETROV"/>
    <property type="match status" value="1"/>
</dbReference>
<dbReference type="EMBL" id="CZDF01000172">
    <property type="protein sequence ID" value="CUR35042.1"/>
    <property type="molecule type" value="Genomic_DNA"/>
</dbReference>
<dbReference type="InterPro" id="IPR001969">
    <property type="entry name" value="Aspartic_peptidase_AS"/>
</dbReference>
<organism evidence="3 4">
    <name type="scientific">Planktothrix tepida PCC 9214</name>
    <dbReference type="NCBI Taxonomy" id="671072"/>
    <lineage>
        <taxon>Bacteria</taxon>
        <taxon>Bacillati</taxon>
        <taxon>Cyanobacteriota</taxon>
        <taxon>Cyanophyceae</taxon>
        <taxon>Oscillatoriophycideae</taxon>
        <taxon>Oscillatoriales</taxon>
        <taxon>Microcoleaceae</taxon>
        <taxon>Planktothrix</taxon>
    </lineage>
</organism>
<evidence type="ECO:0000256" key="1">
    <source>
        <dbReference type="ARBA" id="ARBA00022801"/>
    </source>
</evidence>
<evidence type="ECO:0000313" key="4">
    <source>
        <dbReference type="Proteomes" id="UP000184315"/>
    </source>
</evidence>
<evidence type="ECO:0000313" key="3">
    <source>
        <dbReference type="EMBL" id="CUR35042.1"/>
    </source>
</evidence>
<reference evidence="4" key="1">
    <citation type="submission" date="2015-10" db="EMBL/GenBank/DDBJ databases">
        <authorList>
            <person name="Regsiter A."/>
            <person name="william w."/>
        </authorList>
    </citation>
    <scope>NUCLEOTIDE SEQUENCE [LARGE SCALE GENOMIC DNA]</scope>
</reference>
<evidence type="ECO:0000259" key="2">
    <source>
        <dbReference type="PROSITE" id="PS50175"/>
    </source>
</evidence>
<proteinExistence type="predicted"/>
<gene>
    <name evidence="3" type="ORF">PL9214650481</name>
</gene>
<protein>
    <recommendedName>
        <fullName evidence="2">Peptidase A2 domain-containing protein</fullName>
    </recommendedName>
</protein>
<dbReference type="OrthoDB" id="530362at2"/>
<sequence>MRNAQRFPFVEESDIFGIPDFLPKLPITLSYHNSSVTVSGLLDTGASVNVLPYNIGIQLGGIWEKQTTSVMLGGNLAPVEARGLILSAEIGSFPSVRLVFAWCLSDDVPLLLGRMNFFLEFDVCFYRSQLVFDVCPKSEKSG</sequence>
<name>A0A1J1LSR7_9CYAN</name>
<dbReference type="RefSeq" id="WP_072721953.1">
    <property type="nucleotide sequence ID" value="NZ_LN889813.1"/>
</dbReference>
<keyword evidence="4" id="KW-1185">Reference proteome</keyword>
<dbReference type="PROSITE" id="PS00141">
    <property type="entry name" value="ASP_PROTEASE"/>
    <property type="match status" value="1"/>
</dbReference>
<feature type="domain" description="Peptidase A2" evidence="2">
    <location>
        <begin position="38"/>
        <end position="74"/>
    </location>
</feature>
<dbReference type="InterPro" id="IPR021109">
    <property type="entry name" value="Peptidase_aspartic_dom_sf"/>
</dbReference>
<dbReference type="AlphaFoldDB" id="A0A1J1LSR7"/>
<dbReference type="GO" id="GO:0004190">
    <property type="term" value="F:aspartic-type endopeptidase activity"/>
    <property type="evidence" value="ECO:0007669"/>
    <property type="project" value="InterPro"/>
</dbReference>
<accession>A0A1J1LSR7</accession>
<dbReference type="GO" id="GO:0006508">
    <property type="term" value="P:proteolysis"/>
    <property type="evidence" value="ECO:0007669"/>
    <property type="project" value="InterPro"/>
</dbReference>
<dbReference type="Proteomes" id="UP000184315">
    <property type="component" value="Unassembled WGS sequence"/>
</dbReference>